<evidence type="ECO:0000313" key="3">
    <source>
        <dbReference type="Proteomes" id="UP001066276"/>
    </source>
</evidence>
<sequence>MKSRQCNHRIPPTHSVQRRSETKSVRKVRFPCCVRHDVSRTARSQRVSNAANDSPMFGIRTGSGRQVPFYGVFVFVMGA</sequence>
<comment type="caution">
    <text evidence="2">The sequence shown here is derived from an EMBL/GenBank/DDBJ whole genome shotgun (WGS) entry which is preliminary data.</text>
</comment>
<proteinExistence type="predicted"/>
<reference evidence="2" key="1">
    <citation type="journal article" date="2022" name="bioRxiv">
        <title>Sequencing and chromosome-scale assembly of the giantPleurodeles waltlgenome.</title>
        <authorList>
            <person name="Brown T."/>
            <person name="Elewa A."/>
            <person name="Iarovenko S."/>
            <person name="Subramanian E."/>
            <person name="Araus A.J."/>
            <person name="Petzold A."/>
            <person name="Susuki M."/>
            <person name="Suzuki K.-i.T."/>
            <person name="Hayashi T."/>
            <person name="Toyoda A."/>
            <person name="Oliveira C."/>
            <person name="Osipova E."/>
            <person name="Leigh N.D."/>
            <person name="Simon A."/>
            <person name="Yun M.H."/>
        </authorList>
    </citation>
    <scope>NUCLEOTIDE SEQUENCE</scope>
    <source>
        <strain evidence="2">20211129_DDA</strain>
        <tissue evidence="2">Liver</tissue>
    </source>
</reference>
<accession>A0AAV7SJW9</accession>
<keyword evidence="3" id="KW-1185">Reference proteome</keyword>
<dbReference type="EMBL" id="JANPWB010000008">
    <property type="protein sequence ID" value="KAJ1164361.1"/>
    <property type="molecule type" value="Genomic_DNA"/>
</dbReference>
<feature type="region of interest" description="Disordered" evidence="1">
    <location>
        <begin position="1"/>
        <end position="24"/>
    </location>
</feature>
<dbReference type="Proteomes" id="UP001066276">
    <property type="component" value="Chromosome 4_2"/>
</dbReference>
<evidence type="ECO:0000313" key="2">
    <source>
        <dbReference type="EMBL" id="KAJ1164361.1"/>
    </source>
</evidence>
<protein>
    <submittedName>
        <fullName evidence="2">Uncharacterized protein</fullName>
    </submittedName>
</protein>
<evidence type="ECO:0000256" key="1">
    <source>
        <dbReference type="SAM" id="MobiDB-lite"/>
    </source>
</evidence>
<name>A0AAV7SJW9_PLEWA</name>
<gene>
    <name evidence="2" type="ORF">NDU88_004801</name>
</gene>
<dbReference type="AlphaFoldDB" id="A0AAV7SJW9"/>
<organism evidence="2 3">
    <name type="scientific">Pleurodeles waltl</name>
    <name type="common">Iberian ribbed newt</name>
    <dbReference type="NCBI Taxonomy" id="8319"/>
    <lineage>
        <taxon>Eukaryota</taxon>
        <taxon>Metazoa</taxon>
        <taxon>Chordata</taxon>
        <taxon>Craniata</taxon>
        <taxon>Vertebrata</taxon>
        <taxon>Euteleostomi</taxon>
        <taxon>Amphibia</taxon>
        <taxon>Batrachia</taxon>
        <taxon>Caudata</taxon>
        <taxon>Salamandroidea</taxon>
        <taxon>Salamandridae</taxon>
        <taxon>Pleurodelinae</taxon>
        <taxon>Pleurodeles</taxon>
    </lineage>
</organism>